<dbReference type="SUPFAM" id="SSF47917">
    <property type="entry name" value="C-terminal domain of alpha and beta subunits of F1 ATP synthase"/>
    <property type="match status" value="1"/>
</dbReference>
<keyword evidence="10" id="KW-0066">ATP synthesis</keyword>
<dbReference type="GO" id="GO:0043531">
    <property type="term" value="F:ADP binding"/>
    <property type="evidence" value="ECO:0007669"/>
    <property type="project" value="TreeGrafter"/>
</dbReference>
<dbReference type="FunFam" id="3.40.50.300:FF:004039">
    <property type="entry name" value="ATP synthase subunit alpha, mitochondrial"/>
    <property type="match status" value="1"/>
</dbReference>
<dbReference type="PANTHER" id="PTHR48082:SF2">
    <property type="entry name" value="ATP SYNTHASE SUBUNIT ALPHA, MITOCHONDRIAL"/>
    <property type="match status" value="1"/>
</dbReference>
<dbReference type="GO" id="GO:0046933">
    <property type="term" value="F:proton-transporting ATP synthase activity, rotational mechanism"/>
    <property type="evidence" value="ECO:0007669"/>
    <property type="project" value="InterPro"/>
</dbReference>
<dbReference type="GO" id="GO:0045259">
    <property type="term" value="C:proton-transporting ATP synthase complex"/>
    <property type="evidence" value="ECO:0007669"/>
    <property type="project" value="UniProtKB-KW"/>
</dbReference>
<evidence type="ECO:0000256" key="4">
    <source>
        <dbReference type="ARBA" id="ARBA00022741"/>
    </source>
</evidence>
<dbReference type="InterPro" id="IPR036121">
    <property type="entry name" value="ATPase_F1/V1/A1_a/bsu_N_sf"/>
</dbReference>
<dbReference type="InterPro" id="IPR000793">
    <property type="entry name" value="ATP_synth_asu_C"/>
</dbReference>
<accession>A0A0G1WQD4</accession>
<keyword evidence="5" id="KW-0375">Hydrogen ion transport</keyword>
<evidence type="ECO:0000313" key="13">
    <source>
        <dbReference type="EMBL" id="KKU92558.1"/>
    </source>
</evidence>
<keyword evidence="7" id="KW-0406">Ion transport</keyword>
<keyword evidence="3" id="KW-0813">Transport</keyword>
<protein>
    <submittedName>
        <fullName evidence="13">ATP synthase subunit alpha, F-type H+-transporting ATPase subunit alpha</fullName>
        <ecNumber evidence="13">3.6.3.14</ecNumber>
    </submittedName>
</protein>
<dbReference type="Pfam" id="PF00006">
    <property type="entry name" value="ATP-synt_ab"/>
    <property type="match status" value="1"/>
</dbReference>
<feature type="domain" description="ATP synthase alpha subunit C-terminal" evidence="12">
    <location>
        <begin position="358"/>
        <end position="444"/>
    </location>
</feature>
<keyword evidence="8" id="KW-0472">Membrane</keyword>
<dbReference type="InterPro" id="IPR005294">
    <property type="entry name" value="ATP_synth_F1_asu"/>
</dbReference>
<sequence length="484" mass="53920">MKKGFKDYLEKTGEVGYVTRVVHEVVEVAGLPGVNLSETVVFESGQLGQVSALENEAVEVLVLSKKIVKGGTKVARTGKKLEIGVGEELLGTMIDVLGRPLSGKAKHNERLVNYPVDVLPKGIGDRERISRPLQTGIVLVDLLVPLGLGQRELVMGDRKTGKSQLVMQTVMSQARKGSICVFAAIGKRKTDIMKLQNFLKKEDIAQKTVVVAASAYDSAGEIWMTPYTAFTVAEYFRDRGEDVLVVLDDMSTHAQFYRELSLLSRKFPGRDSYPGDIFSIHSRLLERAGNFKVGEREAAITCLPIVESVMGDITGYISTNLMSMTDGHIFFDSDYFFRGRRPAINPFMSVTRVGHQTQTPLLRDIGQVLLELMSNYEKTQSFLKFGAELGENSRQVLVMGNKLLDFFNQPPEAIMNLNVQIILAGLLMAGLWDGTVTGKMVERYDQDAEFRKAADEMVTQCRTLDFMISELRKNPQFWLSEKPL</sequence>
<evidence type="ECO:0000313" key="14">
    <source>
        <dbReference type="Proteomes" id="UP000034877"/>
    </source>
</evidence>
<dbReference type="PANTHER" id="PTHR48082">
    <property type="entry name" value="ATP SYNTHASE SUBUNIT ALPHA, MITOCHONDRIAL"/>
    <property type="match status" value="1"/>
</dbReference>
<dbReference type="GO" id="GO:0005524">
    <property type="term" value="F:ATP binding"/>
    <property type="evidence" value="ECO:0007669"/>
    <property type="project" value="UniProtKB-KW"/>
</dbReference>
<keyword evidence="6" id="KW-0067">ATP-binding</keyword>
<reference evidence="13 14" key="1">
    <citation type="journal article" date="2015" name="Nature">
        <title>rRNA introns, odd ribosomes, and small enigmatic genomes across a large radiation of phyla.</title>
        <authorList>
            <person name="Brown C.T."/>
            <person name="Hug L.A."/>
            <person name="Thomas B.C."/>
            <person name="Sharon I."/>
            <person name="Castelle C.J."/>
            <person name="Singh A."/>
            <person name="Wilkins M.J."/>
            <person name="Williams K.H."/>
            <person name="Banfield J.F."/>
        </authorList>
    </citation>
    <scope>NUCLEOTIDE SEQUENCE [LARGE SCALE GENOMIC DNA]</scope>
</reference>
<dbReference type="SUPFAM" id="SSF52540">
    <property type="entry name" value="P-loop containing nucleoside triphosphate hydrolases"/>
    <property type="match status" value="1"/>
</dbReference>
<evidence type="ECO:0000256" key="6">
    <source>
        <dbReference type="ARBA" id="ARBA00022840"/>
    </source>
</evidence>
<comment type="caution">
    <text evidence="13">The sequence shown here is derived from an EMBL/GenBank/DDBJ whole genome shotgun (WGS) entry which is preliminary data.</text>
</comment>
<gene>
    <name evidence="13" type="ORF">UY22_C0033G0008</name>
</gene>
<dbReference type="EC" id="3.6.3.14" evidence="13"/>
<evidence type="ECO:0000256" key="7">
    <source>
        <dbReference type="ARBA" id="ARBA00023065"/>
    </source>
</evidence>
<comment type="similarity">
    <text evidence="2">Belongs to the ATPase alpha/beta chains family.</text>
</comment>
<evidence type="ECO:0000256" key="3">
    <source>
        <dbReference type="ARBA" id="ARBA00022448"/>
    </source>
</evidence>
<evidence type="ECO:0000256" key="10">
    <source>
        <dbReference type="ARBA" id="ARBA00023310"/>
    </source>
</evidence>
<dbReference type="Proteomes" id="UP000034877">
    <property type="component" value="Unassembled WGS sequence"/>
</dbReference>
<dbReference type="InterPro" id="IPR027417">
    <property type="entry name" value="P-loop_NTPase"/>
</dbReference>
<dbReference type="AlphaFoldDB" id="A0A0G1WQD4"/>
<evidence type="ECO:0000259" key="11">
    <source>
        <dbReference type="Pfam" id="PF00006"/>
    </source>
</evidence>
<dbReference type="GO" id="GO:0016787">
    <property type="term" value="F:hydrolase activity"/>
    <property type="evidence" value="ECO:0007669"/>
    <property type="project" value="UniProtKB-KW"/>
</dbReference>
<keyword evidence="9" id="KW-0139">CF(1)</keyword>
<feature type="domain" description="ATPase F1/V1/A1 complex alpha/beta subunit nucleotide-binding" evidence="11">
    <location>
        <begin position="136"/>
        <end position="350"/>
    </location>
</feature>
<dbReference type="SUPFAM" id="SSF50615">
    <property type="entry name" value="N-terminal domain of alpha and beta subunits of F1 ATP synthase"/>
    <property type="match status" value="1"/>
</dbReference>
<evidence type="ECO:0000256" key="5">
    <source>
        <dbReference type="ARBA" id="ARBA00022781"/>
    </source>
</evidence>
<evidence type="ECO:0000256" key="9">
    <source>
        <dbReference type="ARBA" id="ARBA00023196"/>
    </source>
</evidence>
<dbReference type="InterPro" id="IPR000194">
    <property type="entry name" value="ATPase_F1/V1/A1_a/bsu_nucl-bd"/>
</dbReference>
<evidence type="ECO:0000259" key="12">
    <source>
        <dbReference type="Pfam" id="PF00306"/>
    </source>
</evidence>
<keyword evidence="13" id="KW-0378">Hydrolase</keyword>
<evidence type="ECO:0000256" key="2">
    <source>
        <dbReference type="ARBA" id="ARBA00008936"/>
    </source>
</evidence>
<dbReference type="EMBL" id="LCPE01000033">
    <property type="protein sequence ID" value="KKU92558.1"/>
    <property type="molecule type" value="Genomic_DNA"/>
</dbReference>
<proteinExistence type="inferred from homology"/>
<organism evidence="13 14">
    <name type="scientific">Candidatus Amesbacteria bacterium GW2011_GWC1_48_10</name>
    <dbReference type="NCBI Taxonomy" id="1618365"/>
    <lineage>
        <taxon>Bacteria</taxon>
        <taxon>Candidatus Amesiibacteriota</taxon>
    </lineage>
</organism>
<dbReference type="Gene3D" id="3.40.50.12240">
    <property type="match status" value="1"/>
</dbReference>
<comment type="subcellular location">
    <subcellularLocation>
        <location evidence="1">Membrane</location>
    </subcellularLocation>
</comment>
<evidence type="ECO:0000256" key="1">
    <source>
        <dbReference type="ARBA" id="ARBA00004370"/>
    </source>
</evidence>
<dbReference type="Pfam" id="PF00306">
    <property type="entry name" value="ATP-synt_ab_C"/>
    <property type="match status" value="1"/>
</dbReference>
<name>A0A0G1WQD4_9BACT</name>
<evidence type="ECO:0000256" key="8">
    <source>
        <dbReference type="ARBA" id="ARBA00023136"/>
    </source>
</evidence>
<keyword evidence="4" id="KW-0547">Nucleotide-binding</keyword>